<proteinExistence type="predicted"/>
<gene>
    <name evidence="1" type="ORF">DESPIG_02417</name>
</gene>
<sequence>MTGLRLFGRGLFYGLCPAPGAARSPLPASPKRSRLLPLFRLTFFRTHVSDVPSVNRHFYLLTAF</sequence>
<dbReference type="EMBL" id="ABXU01000071">
    <property type="protein sequence ID" value="EEB32704.1"/>
    <property type="molecule type" value="Genomic_DNA"/>
</dbReference>
<dbReference type="Proteomes" id="UP000003676">
    <property type="component" value="Unassembled WGS sequence"/>
</dbReference>
<comment type="caution">
    <text evidence="1">The sequence shown here is derived from an EMBL/GenBank/DDBJ whole genome shotgun (WGS) entry which is preliminary data.</text>
</comment>
<accession>B6WWE9</accession>
<evidence type="ECO:0000313" key="1">
    <source>
        <dbReference type="EMBL" id="EEB32704.1"/>
    </source>
</evidence>
<reference evidence="1 2" key="1">
    <citation type="submission" date="2008-10" db="EMBL/GenBank/DDBJ databases">
        <title>Draft genome sequence of Desulvovibrio piger (ATCC 29098).</title>
        <authorList>
            <person name="Sudarsanam P."/>
            <person name="Ley R."/>
            <person name="Guruge J."/>
            <person name="Turnbaugh P.J."/>
            <person name="Mahowald M."/>
            <person name="Liep D."/>
            <person name="Gordon J."/>
        </authorList>
    </citation>
    <scope>NUCLEOTIDE SEQUENCE [LARGE SCALE GENOMIC DNA]</scope>
    <source>
        <strain evidence="1 2">ATCC 29098</strain>
    </source>
</reference>
<name>B6WWE9_9BACT</name>
<reference evidence="1 2" key="2">
    <citation type="submission" date="2008-10" db="EMBL/GenBank/DDBJ databases">
        <authorList>
            <person name="Fulton L."/>
            <person name="Clifton S."/>
            <person name="Fulton B."/>
            <person name="Xu J."/>
            <person name="Minx P."/>
            <person name="Pepin K.H."/>
            <person name="Johnson M."/>
            <person name="Bhonagiri V."/>
            <person name="Nash W.E."/>
            <person name="Mardis E.R."/>
            <person name="Wilson R.K."/>
        </authorList>
    </citation>
    <scope>NUCLEOTIDE SEQUENCE [LARGE SCALE GENOMIC DNA]</scope>
    <source>
        <strain evidence="1 2">ATCC 29098</strain>
    </source>
</reference>
<organism evidence="1 2">
    <name type="scientific">Desulfovibrio piger ATCC 29098</name>
    <dbReference type="NCBI Taxonomy" id="411464"/>
    <lineage>
        <taxon>Bacteria</taxon>
        <taxon>Pseudomonadati</taxon>
        <taxon>Thermodesulfobacteriota</taxon>
        <taxon>Desulfovibrionia</taxon>
        <taxon>Desulfovibrionales</taxon>
        <taxon>Desulfovibrionaceae</taxon>
        <taxon>Desulfovibrio</taxon>
    </lineage>
</organism>
<protein>
    <submittedName>
        <fullName evidence="1">Uncharacterized protein</fullName>
    </submittedName>
</protein>
<dbReference type="AlphaFoldDB" id="B6WWE9"/>
<dbReference type="HOGENOM" id="CLU_2860436_0_0_7"/>
<evidence type="ECO:0000313" key="2">
    <source>
        <dbReference type="Proteomes" id="UP000003676"/>
    </source>
</evidence>